<feature type="transmembrane region" description="Helical" evidence="3">
    <location>
        <begin position="299"/>
        <end position="321"/>
    </location>
</feature>
<dbReference type="InterPro" id="IPR019383">
    <property type="entry name" value="Golgin_A_7/ERF4"/>
</dbReference>
<dbReference type="InterPro" id="IPR037354">
    <property type="entry name" value="Commd2"/>
</dbReference>
<reference evidence="5 6" key="1">
    <citation type="submission" date="2024-02" db="EMBL/GenBank/DDBJ databases">
        <authorList>
            <person name="Daric V."/>
            <person name="Darras S."/>
        </authorList>
    </citation>
    <scope>NUCLEOTIDE SEQUENCE [LARGE SCALE GENOMIC DNA]</scope>
</reference>
<evidence type="ECO:0000256" key="3">
    <source>
        <dbReference type="SAM" id="Phobius"/>
    </source>
</evidence>
<evidence type="ECO:0000256" key="2">
    <source>
        <dbReference type="ARBA" id="ARBA00023136"/>
    </source>
</evidence>
<dbReference type="InterPro" id="IPR017920">
    <property type="entry name" value="COMM"/>
</dbReference>
<dbReference type="Pfam" id="PF21672">
    <property type="entry name" value="COMM_HN"/>
    <property type="match status" value="1"/>
</dbReference>
<dbReference type="CDD" id="cd04750">
    <property type="entry name" value="Commd2"/>
    <property type="match status" value="1"/>
</dbReference>
<keyword evidence="3" id="KW-0812">Transmembrane</keyword>
<organism evidence="5 6">
    <name type="scientific">Clavelina lepadiformis</name>
    <name type="common">Light-bulb sea squirt</name>
    <name type="synonym">Ascidia lepadiformis</name>
    <dbReference type="NCBI Taxonomy" id="159417"/>
    <lineage>
        <taxon>Eukaryota</taxon>
        <taxon>Metazoa</taxon>
        <taxon>Chordata</taxon>
        <taxon>Tunicata</taxon>
        <taxon>Ascidiacea</taxon>
        <taxon>Aplousobranchia</taxon>
        <taxon>Clavelinidae</taxon>
        <taxon>Clavelina</taxon>
    </lineage>
</organism>
<dbReference type="InterPro" id="IPR039735">
    <property type="entry name" value="CHIC1/2"/>
</dbReference>
<evidence type="ECO:0000313" key="6">
    <source>
        <dbReference type="Proteomes" id="UP001642483"/>
    </source>
</evidence>
<feature type="domain" description="COMM" evidence="4">
    <location>
        <begin position="123"/>
        <end position="190"/>
    </location>
</feature>
<gene>
    <name evidence="5" type="ORF">CVLEPA_LOCUS15164</name>
</gene>
<sequence>MLLNLSNDHRQHLSFLHNIDDSVIEEFVKISLQFLTNGINQKIFKTAAQKLQADADDVKNAVIGLMHLFTEAAKHRLKEEDFYDSLLALGFRDSSASILKEVYSTSQKEARTVLNQCSPTLCSYDNLEWRLDVKLSTRALHQQITPVVRMKLHTSDGNSKETKVLQTDPVNLSHMTRVLEEALDELNTNHVRLSFYTVTPSLPSWNHSTWMAEDADNFHEIVTEDRGEIEIPYEEPLVQVPDPIIVKGSGHVTVFGLCNKFDMEFPPTLIGKIAPEEFSGTVCRINQILRKMVALNFKWLLFGCLCCCCTVGCSVWPVICLNKRTKRTLDKALGWENRQLYHKLGLHWKLSKRKLAASNMLEYVLLIEFIPKLPVHRPD</sequence>
<dbReference type="PANTHER" id="PTHR13005">
    <property type="entry name" value="CYSTEINE-RICH HYDROPHOBIC DOMAIN PROTEIN BRAIN X-LINKED PROTEIN"/>
    <property type="match status" value="1"/>
</dbReference>
<keyword evidence="6" id="KW-1185">Reference proteome</keyword>
<dbReference type="PANTHER" id="PTHR13005:SF4">
    <property type="entry name" value="CYSTEINE-RICH HYDROPHOBIC PROTEIN"/>
    <property type="match status" value="1"/>
</dbReference>
<dbReference type="Pfam" id="PF07258">
    <property type="entry name" value="COMM_domain"/>
    <property type="match status" value="1"/>
</dbReference>
<dbReference type="PROSITE" id="PS51269">
    <property type="entry name" value="COMM"/>
    <property type="match status" value="1"/>
</dbReference>
<dbReference type="EMBL" id="CAWYQH010000097">
    <property type="protein sequence ID" value="CAK8684168.1"/>
    <property type="molecule type" value="Genomic_DNA"/>
</dbReference>
<name>A0ABP0FZU3_CLALP</name>
<comment type="caution">
    <text evidence="5">The sequence shown here is derived from an EMBL/GenBank/DDBJ whole genome shotgun (WGS) entry which is preliminary data.</text>
</comment>
<accession>A0ABP0FZU3</accession>
<comment type="subcellular location">
    <subcellularLocation>
        <location evidence="1">Membrane</location>
    </subcellularLocation>
</comment>
<dbReference type="Proteomes" id="UP001642483">
    <property type="component" value="Unassembled WGS sequence"/>
</dbReference>
<evidence type="ECO:0000259" key="4">
    <source>
        <dbReference type="PROSITE" id="PS51269"/>
    </source>
</evidence>
<proteinExistence type="predicted"/>
<protein>
    <recommendedName>
        <fullName evidence="4">COMM domain-containing protein</fullName>
    </recommendedName>
</protein>
<dbReference type="Pfam" id="PF10256">
    <property type="entry name" value="Erf4"/>
    <property type="match status" value="1"/>
</dbReference>
<evidence type="ECO:0000256" key="1">
    <source>
        <dbReference type="ARBA" id="ARBA00004370"/>
    </source>
</evidence>
<keyword evidence="3" id="KW-1133">Transmembrane helix</keyword>
<keyword evidence="2 3" id="KW-0472">Membrane</keyword>
<evidence type="ECO:0000313" key="5">
    <source>
        <dbReference type="EMBL" id="CAK8684168.1"/>
    </source>
</evidence>